<sequence length="242" mass="26078">MPQDSRLPELSVDLHPRQSALLIIDLQYFDAHPDHGLGPAIKGGASTDGGAYYFGRIDSVVVPQVRRLASAFRECGGRVVHVVTGPLTQDGADLLPRTRARRREMAKRFPITGEPPGIYPEGSIERAELPGVAPVAGDIVINKLTTSAFNSSGIDQVLRMIGVRAVVFTGVATNNCVESTLRDASDRAYDCILVDDACAAFDRESHEASLRNVRRLFGRVEATADVLGRLGVWEADLSGARA</sequence>
<keyword evidence="1 3" id="KW-0378">Hydrolase</keyword>
<dbReference type="InterPro" id="IPR000868">
    <property type="entry name" value="Isochorismatase-like_dom"/>
</dbReference>
<dbReference type="CDD" id="cd00431">
    <property type="entry name" value="cysteine_hydrolases"/>
    <property type="match status" value="1"/>
</dbReference>
<dbReference type="InterPro" id="IPR036380">
    <property type="entry name" value="Isochorismatase-like_sf"/>
</dbReference>
<feature type="domain" description="Isochorismatase-like" evidence="2">
    <location>
        <begin position="58"/>
        <end position="224"/>
    </location>
</feature>
<proteinExistence type="predicted"/>
<name>A0ABX8QSY1_9ACTN</name>
<organism evidence="3 4">
    <name type="scientific">Actinomadura graeca</name>
    <dbReference type="NCBI Taxonomy" id="2750812"/>
    <lineage>
        <taxon>Bacteria</taxon>
        <taxon>Bacillati</taxon>
        <taxon>Actinomycetota</taxon>
        <taxon>Actinomycetes</taxon>
        <taxon>Streptosporangiales</taxon>
        <taxon>Thermomonosporaceae</taxon>
        <taxon>Actinomadura</taxon>
    </lineage>
</organism>
<dbReference type="EMBL" id="CP059572">
    <property type="protein sequence ID" value="QXJ21084.1"/>
    <property type="molecule type" value="Genomic_DNA"/>
</dbReference>
<accession>A0ABX8QSY1</accession>
<protein>
    <submittedName>
        <fullName evidence="3">Cysteine hydrolase</fullName>
    </submittedName>
</protein>
<dbReference type="Pfam" id="PF00857">
    <property type="entry name" value="Isochorismatase"/>
    <property type="match status" value="1"/>
</dbReference>
<dbReference type="InterPro" id="IPR050272">
    <property type="entry name" value="Isochorismatase-like_hydrls"/>
</dbReference>
<reference evidence="3" key="1">
    <citation type="submission" date="2020-07" db="EMBL/GenBank/DDBJ databases">
        <authorList>
            <person name="Tarantini F.S."/>
            <person name="Hong K.W."/>
            <person name="Chan K.G."/>
        </authorList>
    </citation>
    <scope>NUCLEOTIDE SEQUENCE</scope>
    <source>
        <strain evidence="3">32-07</strain>
    </source>
</reference>
<dbReference type="RefSeq" id="WP_231334213.1">
    <property type="nucleotide sequence ID" value="NZ_CP059572.1"/>
</dbReference>
<evidence type="ECO:0000259" key="2">
    <source>
        <dbReference type="Pfam" id="PF00857"/>
    </source>
</evidence>
<dbReference type="Gene3D" id="3.40.50.850">
    <property type="entry name" value="Isochorismatase-like"/>
    <property type="match status" value="1"/>
</dbReference>
<evidence type="ECO:0000256" key="1">
    <source>
        <dbReference type="ARBA" id="ARBA00022801"/>
    </source>
</evidence>
<gene>
    <name evidence="3" type="ORF">AGRA3207_001904</name>
</gene>
<dbReference type="Proteomes" id="UP001049518">
    <property type="component" value="Chromosome"/>
</dbReference>
<dbReference type="PANTHER" id="PTHR43540">
    <property type="entry name" value="PEROXYUREIDOACRYLATE/UREIDOACRYLATE AMIDOHYDROLASE-RELATED"/>
    <property type="match status" value="1"/>
</dbReference>
<dbReference type="GO" id="GO:0016787">
    <property type="term" value="F:hydrolase activity"/>
    <property type="evidence" value="ECO:0007669"/>
    <property type="project" value="UniProtKB-KW"/>
</dbReference>
<dbReference type="SUPFAM" id="SSF52499">
    <property type="entry name" value="Isochorismatase-like hydrolases"/>
    <property type="match status" value="1"/>
</dbReference>
<dbReference type="PANTHER" id="PTHR43540:SF1">
    <property type="entry name" value="ISOCHORISMATASE HYDROLASE"/>
    <property type="match status" value="1"/>
</dbReference>
<keyword evidence="4" id="KW-1185">Reference proteome</keyword>
<evidence type="ECO:0000313" key="4">
    <source>
        <dbReference type="Proteomes" id="UP001049518"/>
    </source>
</evidence>
<evidence type="ECO:0000313" key="3">
    <source>
        <dbReference type="EMBL" id="QXJ21084.1"/>
    </source>
</evidence>